<feature type="coiled-coil region" evidence="1">
    <location>
        <begin position="168"/>
        <end position="195"/>
    </location>
</feature>
<sequence length="470" mass="53467">MAEGLNFQEIVTQAAEKKTQWIESKVCPKLLENYRILHSTVVNIINILTQKGLITPDPYKKEKKITSIEVPEDTDFTSGERSSVLGIRLSDYELTLDFICNYYKFSMQALSLSQIKVLVNFNNFLQWKNLSPNASQPSTRGLAEVIAAFRQNGEPISVKILNTGVSDATKMLSEINAMLKECSDLQRELYKLQVRKNILDNGVVSWSKIKSVTDAVQQVKKRFPIYMPKTFFYPELIEEIYKEDTSSESIQLQTVVLEKLKISEPTKEKKATPVNPAVYITDAVRLLPSLEPSLEMIISKLKDNSALLQNQQKTVLKKLMKALRKAFHLKDAQIEYNIPVFDAVTREQKNEKIIFNQFIADLTKTTNLYGAILNQESPVTQKIFAQKEADLCTFVSKQIADVQEYLVVIQGFDTFFKSALDKSNKTKVKGLSMEITSVKSTLAKINQRKVDYLAVIEEQSQLKKLGIKHE</sequence>
<evidence type="ECO:0000313" key="3">
    <source>
        <dbReference type="Proteomes" id="UP000823914"/>
    </source>
</evidence>
<keyword evidence="1" id="KW-0175">Coiled coil</keyword>
<dbReference type="EMBL" id="JAHLFV010000085">
    <property type="protein sequence ID" value="MBU3849678.1"/>
    <property type="molecule type" value="Genomic_DNA"/>
</dbReference>
<gene>
    <name evidence="2" type="ORF">IAA16_03845</name>
</gene>
<evidence type="ECO:0000256" key="1">
    <source>
        <dbReference type="SAM" id="Coils"/>
    </source>
</evidence>
<name>A0A9E2P0B7_9SPIR</name>
<accession>A0A9E2P0B7</accession>
<proteinExistence type="predicted"/>
<reference evidence="2" key="1">
    <citation type="journal article" date="2021" name="PeerJ">
        <title>Extensive microbial diversity within the chicken gut microbiome revealed by metagenomics and culture.</title>
        <authorList>
            <person name="Gilroy R."/>
            <person name="Ravi A."/>
            <person name="Getino M."/>
            <person name="Pursley I."/>
            <person name="Horton D.L."/>
            <person name="Alikhan N.F."/>
            <person name="Baker D."/>
            <person name="Gharbi K."/>
            <person name="Hall N."/>
            <person name="Watson M."/>
            <person name="Adriaenssens E.M."/>
            <person name="Foster-Nyarko E."/>
            <person name="Jarju S."/>
            <person name="Secka A."/>
            <person name="Antonio M."/>
            <person name="Oren A."/>
            <person name="Chaudhuri R.R."/>
            <person name="La Ragione R."/>
            <person name="Hildebrand F."/>
            <person name="Pallen M.J."/>
        </authorList>
    </citation>
    <scope>NUCLEOTIDE SEQUENCE</scope>
    <source>
        <strain evidence="2">Gambia15-2214</strain>
    </source>
</reference>
<organism evidence="2 3">
    <name type="scientific">Candidatus Treponema excrementipullorum</name>
    <dbReference type="NCBI Taxonomy" id="2838768"/>
    <lineage>
        <taxon>Bacteria</taxon>
        <taxon>Pseudomonadati</taxon>
        <taxon>Spirochaetota</taxon>
        <taxon>Spirochaetia</taxon>
        <taxon>Spirochaetales</taxon>
        <taxon>Treponemataceae</taxon>
        <taxon>Treponema</taxon>
    </lineage>
</organism>
<dbReference type="AlphaFoldDB" id="A0A9E2P0B7"/>
<comment type="caution">
    <text evidence="2">The sequence shown here is derived from an EMBL/GenBank/DDBJ whole genome shotgun (WGS) entry which is preliminary data.</text>
</comment>
<protein>
    <submittedName>
        <fullName evidence="2">Uncharacterized protein</fullName>
    </submittedName>
</protein>
<evidence type="ECO:0000313" key="2">
    <source>
        <dbReference type="EMBL" id="MBU3849678.1"/>
    </source>
</evidence>
<dbReference type="Proteomes" id="UP000823914">
    <property type="component" value="Unassembled WGS sequence"/>
</dbReference>
<reference evidence="2" key="2">
    <citation type="submission" date="2021-04" db="EMBL/GenBank/DDBJ databases">
        <authorList>
            <person name="Gilroy R."/>
        </authorList>
    </citation>
    <scope>NUCLEOTIDE SEQUENCE</scope>
    <source>
        <strain evidence="2">Gambia15-2214</strain>
    </source>
</reference>